<name>A0AA36N1Q2_9DINO</name>
<dbReference type="Proteomes" id="UP001178507">
    <property type="component" value="Unassembled WGS sequence"/>
</dbReference>
<evidence type="ECO:0000256" key="1">
    <source>
        <dbReference type="PROSITE-ProRule" id="PRU00023"/>
    </source>
</evidence>
<dbReference type="AlphaFoldDB" id="A0AA36N1Q2"/>
<sequence length="252" mass="28303">MAAADRGLQVLAEGGFYRDPNRHSDHLARLSERGRSAPWARFLMRTPTMHKRDAQVAAQVNFGKRMQSAAFALAKTALDTRSIETLLDTAGDVRLSTTTSSTTTASEVVSLKRQQVRQRKQQELSVFLREHRCEHVNEPQSLRGCFGLHLGFKEVVYPIHLAARRGDARITRLLLAEGADPSQKTSKGRTALDIAIRHANKKVQEVLENPVQAIPVRDIWQLAPSELDKPVSPVRVRRPKPMLYFEGYSFSV</sequence>
<dbReference type="SUPFAM" id="SSF48403">
    <property type="entry name" value="Ankyrin repeat"/>
    <property type="match status" value="1"/>
</dbReference>
<feature type="repeat" description="ANK" evidence="1">
    <location>
        <begin position="154"/>
        <end position="186"/>
    </location>
</feature>
<dbReference type="Pfam" id="PF13857">
    <property type="entry name" value="Ank_5"/>
    <property type="match status" value="1"/>
</dbReference>
<proteinExistence type="predicted"/>
<keyword evidence="3" id="KW-1185">Reference proteome</keyword>
<comment type="caution">
    <text evidence="2">The sequence shown here is derived from an EMBL/GenBank/DDBJ whole genome shotgun (WGS) entry which is preliminary data.</text>
</comment>
<dbReference type="PROSITE" id="PS50088">
    <property type="entry name" value="ANK_REPEAT"/>
    <property type="match status" value="1"/>
</dbReference>
<dbReference type="InterPro" id="IPR002110">
    <property type="entry name" value="Ankyrin_rpt"/>
</dbReference>
<dbReference type="PROSITE" id="PS50297">
    <property type="entry name" value="ANK_REP_REGION"/>
    <property type="match status" value="1"/>
</dbReference>
<gene>
    <name evidence="2" type="ORF">EVOR1521_LOCUS19664</name>
</gene>
<organism evidence="2 3">
    <name type="scientific">Effrenium voratum</name>
    <dbReference type="NCBI Taxonomy" id="2562239"/>
    <lineage>
        <taxon>Eukaryota</taxon>
        <taxon>Sar</taxon>
        <taxon>Alveolata</taxon>
        <taxon>Dinophyceae</taxon>
        <taxon>Suessiales</taxon>
        <taxon>Symbiodiniaceae</taxon>
        <taxon>Effrenium</taxon>
    </lineage>
</organism>
<accession>A0AA36N1Q2</accession>
<dbReference type="EMBL" id="CAUJNA010003079">
    <property type="protein sequence ID" value="CAJ1395195.1"/>
    <property type="molecule type" value="Genomic_DNA"/>
</dbReference>
<reference evidence="2" key="1">
    <citation type="submission" date="2023-08" db="EMBL/GenBank/DDBJ databases">
        <authorList>
            <person name="Chen Y."/>
            <person name="Shah S."/>
            <person name="Dougan E. K."/>
            <person name="Thang M."/>
            <person name="Chan C."/>
        </authorList>
    </citation>
    <scope>NUCLEOTIDE SEQUENCE</scope>
</reference>
<dbReference type="InterPro" id="IPR036770">
    <property type="entry name" value="Ankyrin_rpt-contain_sf"/>
</dbReference>
<dbReference type="Gene3D" id="1.25.40.20">
    <property type="entry name" value="Ankyrin repeat-containing domain"/>
    <property type="match status" value="1"/>
</dbReference>
<protein>
    <submittedName>
        <fullName evidence="2">Uncharacterized protein</fullName>
    </submittedName>
</protein>
<evidence type="ECO:0000313" key="2">
    <source>
        <dbReference type="EMBL" id="CAJ1395195.1"/>
    </source>
</evidence>
<keyword evidence="1" id="KW-0040">ANK repeat</keyword>
<evidence type="ECO:0000313" key="3">
    <source>
        <dbReference type="Proteomes" id="UP001178507"/>
    </source>
</evidence>